<dbReference type="PANTHER" id="PTHR43757">
    <property type="entry name" value="AMINOMETHYLTRANSFERASE"/>
    <property type="match status" value="1"/>
</dbReference>
<dbReference type="InterPro" id="IPR029043">
    <property type="entry name" value="GcvT/YgfZ_C"/>
</dbReference>
<evidence type="ECO:0000259" key="7">
    <source>
        <dbReference type="Pfam" id="PF17806"/>
    </source>
</evidence>
<dbReference type="Proteomes" id="UP001529369">
    <property type="component" value="Unassembled WGS sequence"/>
</dbReference>
<evidence type="ECO:0000313" key="8">
    <source>
        <dbReference type="EMBL" id="MDN3564964.1"/>
    </source>
</evidence>
<gene>
    <name evidence="8" type="ORF">QWZ14_11380</name>
</gene>
<dbReference type="SUPFAM" id="SSF51905">
    <property type="entry name" value="FAD/NAD(P)-binding domain"/>
    <property type="match status" value="1"/>
</dbReference>
<feature type="domain" description="Aminomethyltransferase C-terminal" evidence="6">
    <location>
        <begin position="892"/>
        <end position="971"/>
    </location>
</feature>
<dbReference type="EMBL" id="JAUFPN010000126">
    <property type="protein sequence ID" value="MDN3564964.1"/>
    <property type="molecule type" value="Genomic_DNA"/>
</dbReference>
<feature type="domain" description="SoxA A3" evidence="7">
    <location>
        <begin position="505"/>
        <end position="589"/>
    </location>
</feature>
<dbReference type="RefSeq" id="WP_290316778.1">
    <property type="nucleotide sequence ID" value="NZ_JAUFPN010000126.1"/>
</dbReference>
<accession>A0ABT8A5I8</accession>
<evidence type="ECO:0000256" key="1">
    <source>
        <dbReference type="ARBA" id="ARBA00008609"/>
    </source>
</evidence>
<dbReference type="Pfam" id="PF07992">
    <property type="entry name" value="Pyr_redox_2"/>
    <property type="match status" value="1"/>
</dbReference>
<dbReference type="PIRSF" id="PIRSF037980">
    <property type="entry name" value="SoxA"/>
    <property type="match status" value="1"/>
</dbReference>
<proteinExistence type="inferred from homology"/>
<evidence type="ECO:0000256" key="3">
    <source>
        <dbReference type="SAM" id="MobiDB-lite"/>
    </source>
</evidence>
<dbReference type="InterPro" id="IPR027266">
    <property type="entry name" value="TrmE/GcvT-like"/>
</dbReference>
<feature type="region of interest" description="Disordered" evidence="3">
    <location>
        <begin position="953"/>
        <end position="980"/>
    </location>
</feature>
<comment type="caution">
    <text evidence="8">The sequence shown here is derived from an EMBL/GenBank/DDBJ whole genome shotgun (WGS) entry which is preliminary data.</text>
</comment>
<organism evidence="8 9">
    <name type="scientific">Paeniroseomonas aquatica</name>
    <dbReference type="NCBI Taxonomy" id="373043"/>
    <lineage>
        <taxon>Bacteria</taxon>
        <taxon>Pseudomonadati</taxon>
        <taxon>Pseudomonadota</taxon>
        <taxon>Alphaproteobacteria</taxon>
        <taxon>Acetobacterales</taxon>
        <taxon>Acetobacteraceae</taxon>
        <taxon>Paeniroseomonas</taxon>
    </lineage>
</organism>
<dbReference type="InterPro" id="IPR006277">
    <property type="entry name" value="Sarcosine_oxidase_asu"/>
</dbReference>
<dbReference type="Pfam" id="PF17806">
    <property type="entry name" value="SO_alpha_A3"/>
    <property type="match status" value="1"/>
</dbReference>
<evidence type="ECO:0000259" key="6">
    <source>
        <dbReference type="Pfam" id="PF08669"/>
    </source>
</evidence>
<sequence>MRLPAGGRIDRDRPLHFTFDGRAYTGYAGDTLASALLAAGVSIFGRSFKYHRPRGLLAAGAEEPNALVEIDRGPGRREPNQRATMVPLEAGLVARSQNRWPSLRLDVGALAGLAAPLLPAGFYYKTFLGPRRDSWHRLWEPLIRRMAGLGRAPDAPDPDRYGNRFAHCETLVVGGGPAGIVAALTAAESGGRVILCDEQEELGGSLLATPEVMIDGQPCWESLAAAVAELRANPQVRVLTRTTAFHYGLQNFVALAQVLDRADGLRERLWQVRAGRVLLATGAIERPIPFPGNDRPGVMLAGAARSYCARWGVLPGQRAVLLAAHDSGYAAAFALADAGAAAGAGAVVPVILDLRAAPPEALVAAAAARGITVLAGHGVVETIGAGRISGLRAAPLRPDGTPDRGRATAMACDLLLMAGGWTPNVQLFSQSRGRLRWDAAADAFLPGGSPEAQASLGACNGTTELGAVLQEAAAAGRGEAQAAAAPAVPTALPIRAIAAGAVAARKAFVDFQNDVTTADLALAVREGFRSIEHVKRYTTTGMATDQGKTSGMMSLAVTAAVLGRDLPEVGLTSFRPPYTPTSFGTLAGRHRGAVFDPGRTAPMHDWAVEQGALLEPVGQWLRARAFPRGAEDLQAAVARECLAVRQAVGILDASTLGKIEVVGPDAAEFLERCYANAWHGLAPGRCRYGLLLREDGFLLDDGVVARLAPDRFHVTTTTGGAARVLHLLEDYRQTEFPELQVWLTSTTEHWGVAALQGPRARRVLAPLVEDLDLAALPHMGVAECRVAGFPARLFRVSFSGELGFEVNVPANRMPALWQALWQAGAPQGLTAYGTEAMHVLRAEKGFIIIGQETDGTVTPDDVGLGWAIGRKKRDFIGKRGLARAGMAAPDRRQLVGLAPADGRRPEEGAQLLAGARRAEGHVTSAYDSACLGRPFALGLLAGGRARHGETVFATRRDGPPQPLTVGSPVAWDPAGERLDG</sequence>
<dbReference type="PRINTS" id="PR00411">
    <property type="entry name" value="PNDRDTASEI"/>
</dbReference>
<dbReference type="Gene3D" id="1.10.10.1100">
    <property type="entry name" value="BFD-like [2Fe-2S]-binding domain"/>
    <property type="match status" value="1"/>
</dbReference>
<evidence type="ECO:0000259" key="4">
    <source>
        <dbReference type="Pfam" id="PF01571"/>
    </source>
</evidence>
<feature type="domain" description="GCVT N-terminal" evidence="4">
    <location>
        <begin position="603"/>
        <end position="872"/>
    </location>
</feature>
<dbReference type="Gene3D" id="3.30.1360.120">
    <property type="entry name" value="Probable tRNA modification gtpase trme, domain 1"/>
    <property type="match status" value="1"/>
</dbReference>
<dbReference type="Pfam" id="PF08669">
    <property type="entry name" value="GCV_T_C"/>
    <property type="match status" value="1"/>
</dbReference>
<dbReference type="PANTHER" id="PTHR43757:SF2">
    <property type="entry name" value="AMINOMETHYLTRANSFERASE, MITOCHONDRIAL"/>
    <property type="match status" value="1"/>
</dbReference>
<dbReference type="SUPFAM" id="SSF101790">
    <property type="entry name" value="Aminomethyltransferase beta-barrel domain"/>
    <property type="match status" value="1"/>
</dbReference>
<dbReference type="Pfam" id="PF13510">
    <property type="entry name" value="Fer2_4"/>
    <property type="match status" value="1"/>
</dbReference>
<dbReference type="NCBIfam" id="TIGR01372">
    <property type="entry name" value="soxA"/>
    <property type="match status" value="1"/>
</dbReference>
<feature type="domain" description="FAD/NAD(P)-binding" evidence="5">
    <location>
        <begin position="171"/>
        <end position="430"/>
    </location>
</feature>
<dbReference type="InterPro" id="IPR013977">
    <property type="entry name" value="GcvT_C"/>
</dbReference>
<dbReference type="InterPro" id="IPR036188">
    <property type="entry name" value="FAD/NAD-bd_sf"/>
</dbReference>
<dbReference type="InterPro" id="IPR028896">
    <property type="entry name" value="GcvT/YgfZ/DmdA"/>
</dbReference>
<evidence type="ECO:0000259" key="5">
    <source>
        <dbReference type="Pfam" id="PF07992"/>
    </source>
</evidence>
<dbReference type="InterPro" id="IPR006222">
    <property type="entry name" value="GCVT_N"/>
</dbReference>
<keyword evidence="2" id="KW-0560">Oxidoreductase</keyword>
<dbReference type="InterPro" id="IPR041854">
    <property type="entry name" value="BFD-like_2Fe2S-bd_dom_sf"/>
</dbReference>
<evidence type="ECO:0000256" key="2">
    <source>
        <dbReference type="ARBA" id="ARBA00023002"/>
    </source>
</evidence>
<protein>
    <submittedName>
        <fullName evidence="8">Sarcosine oxidase subunit alpha family protein</fullName>
    </submittedName>
</protein>
<reference evidence="9" key="1">
    <citation type="journal article" date="2019" name="Int. J. Syst. Evol. Microbiol.">
        <title>The Global Catalogue of Microorganisms (GCM) 10K type strain sequencing project: providing services to taxonomists for standard genome sequencing and annotation.</title>
        <authorList>
            <consortium name="The Broad Institute Genomics Platform"/>
            <consortium name="The Broad Institute Genome Sequencing Center for Infectious Disease"/>
            <person name="Wu L."/>
            <person name="Ma J."/>
        </authorList>
    </citation>
    <scope>NUCLEOTIDE SEQUENCE [LARGE SCALE GENOMIC DNA]</scope>
    <source>
        <strain evidence="9">CECT 7131</strain>
    </source>
</reference>
<dbReference type="PRINTS" id="PR00368">
    <property type="entry name" value="FADPNR"/>
</dbReference>
<keyword evidence="9" id="KW-1185">Reference proteome</keyword>
<dbReference type="Pfam" id="PF01571">
    <property type="entry name" value="GCV_T"/>
    <property type="match status" value="1"/>
</dbReference>
<evidence type="ECO:0000313" key="9">
    <source>
        <dbReference type="Proteomes" id="UP001529369"/>
    </source>
</evidence>
<dbReference type="SUPFAM" id="SSF103025">
    <property type="entry name" value="Folate-binding domain"/>
    <property type="match status" value="1"/>
</dbReference>
<dbReference type="Gene3D" id="3.50.50.60">
    <property type="entry name" value="FAD/NAD(P)-binding domain"/>
    <property type="match status" value="1"/>
</dbReference>
<dbReference type="InterPro" id="IPR023753">
    <property type="entry name" value="FAD/NAD-binding_dom"/>
</dbReference>
<dbReference type="InterPro" id="IPR042204">
    <property type="entry name" value="2Fe-2S-bd_N"/>
</dbReference>
<dbReference type="InterPro" id="IPR041117">
    <property type="entry name" value="SoxA_A3"/>
</dbReference>
<name>A0ABT8A5I8_9PROT</name>
<comment type="similarity">
    <text evidence="1">Belongs to the GcvT family.</text>
</comment>
<dbReference type="Gene3D" id="3.10.20.440">
    <property type="entry name" value="2Fe-2S iron-sulphur cluster binding domain, sarcosine oxidase, alpha subunit, N-terminal domain"/>
    <property type="match status" value="1"/>
</dbReference>